<evidence type="ECO:0000256" key="6">
    <source>
        <dbReference type="ARBA" id="ARBA00022837"/>
    </source>
</evidence>
<evidence type="ECO:0000256" key="4">
    <source>
        <dbReference type="ARBA" id="ARBA00022729"/>
    </source>
</evidence>
<dbReference type="InterPro" id="IPR035874">
    <property type="entry name" value="IDS"/>
</dbReference>
<dbReference type="EMBL" id="VLLK01000002">
    <property type="protein sequence ID" value="TWJ06680.1"/>
    <property type="molecule type" value="Genomic_DNA"/>
</dbReference>
<dbReference type="STRING" id="476157.GCA_001663155_00891"/>
<protein>
    <submittedName>
        <fullName evidence="8">Arylsulfatase A-like enzyme</fullName>
    </submittedName>
</protein>
<keyword evidence="3" id="KW-0479">Metal-binding</keyword>
<dbReference type="Pfam" id="PF00884">
    <property type="entry name" value="Sulfatase"/>
    <property type="match status" value="1"/>
</dbReference>
<evidence type="ECO:0000313" key="9">
    <source>
        <dbReference type="Proteomes" id="UP000320547"/>
    </source>
</evidence>
<dbReference type="AlphaFoldDB" id="A0A562UM33"/>
<evidence type="ECO:0000256" key="3">
    <source>
        <dbReference type="ARBA" id="ARBA00022723"/>
    </source>
</evidence>
<organism evidence="8 9">
    <name type="scientific">Altererythrobacter ishigakiensis</name>
    <dbReference type="NCBI Taxonomy" id="476157"/>
    <lineage>
        <taxon>Bacteria</taxon>
        <taxon>Pseudomonadati</taxon>
        <taxon>Pseudomonadota</taxon>
        <taxon>Alphaproteobacteria</taxon>
        <taxon>Sphingomonadales</taxon>
        <taxon>Erythrobacteraceae</taxon>
        <taxon>Altererythrobacter</taxon>
    </lineage>
</organism>
<keyword evidence="6" id="KW-0106">Calcium</keyword>
<evidence type="ECO:0000313" key="8">
    <source>
        <dbReference type="EMBL" id="TWJ06680.1"/>
    </source>
</evidence>
<comment type="similarity">
    <text evidence="2">Belongs to the sulfatase family.</text>
</comment>
<dbReference type="InterPro" id="IPR000917">
    <property type="entry name" value="Sulfatase_N"/>
</dbReference>
<dbReference type="PROSITE" id="PS51257">
    <property type="entry name" value="PROKAR_LIPOPROTEIN"/>
    <property type="match status" value="1"/>
</dbReference>
<dbReference type="SUPFAM" id="SSF53649">
    <property type="entry name" value="Alkaline phosphatase-like"/>
    <property type="match status" value="1"/>
</dbReference>
<gene>
    <name evidence="8" type="ORF">JN10_2216</name>
</gene>
<dbReference type="InterPro" id="IPR017850">
    <property type="entry name" value="Alkaline_phosphatase_core_sf"/>
</dbReference>
<dbReference type="GO" id="GO:0004423">
    <property type="term" value="F:iduronate-2-sulfatase activity"/>
    <property type="evidence" value="ECO:0007669"/>
    <property type="project" value="InterPro"/>
</dbReference>
<dbReference type="CDD" id="cd16030">
    <property type="entry name" value="iduronate-2-sulfatase"/>
    <property type="match status" value="1"/>
</dbReference>
<proteinExistence type="inferred from homology"/>
<evidence type="ECO:0000256" key="2">
    <source>
        <dbReference type="ARBA" id="ARBA00008779"/>
    </source>
</evidence>
<dbReference type="Gene3D" id="3.40.720.10">
    <property type="entry name" value="Alkaline Phosphatase, subunit A"/>
    <property type="match status" value="1"/>
</dbReference>
<comment type="caution">
    <text evidence="8">The sequence shown here is derived from an EMBL/GenBank/DDBJ whole genome shotgun (WGS) entry which is preliminary data.</text>
</comment>
<name>A0A562UM33_9SPHN</name>
<keyword evidence="4" id="KW-0732">Signal</keyword>
<evidence type="ECO:0000259" key="7">
    <source>
        <dbReference type="Pfam" id="PF00884"/>
    </source>
</evidence>
<dbReference type="Proteomes" id="UP000320547">
    <property type="component" value="Unassembled WGS sequence"/>
</dbReference>
<reference evidence="8 9" key="1">
    <citation type="submission" date="2019-07" db="EMBL/GenBank/DDBJ databases">
        <title>Genomic Encyclopedia of Archaeal and Bacterial Type Strains, Phase II (KMG-II): from individual species to whole genera.</title>
        <authorList>
            <person name="Goeker M."/>
        </authorList>
    </citation>
    <scope>NUCLEOTIDE SEQUENCE [LARGE SCALE GENOMIC DNA]</scope>
    <source>
        <strain evidence="8 9">ATCC BAA-2084</strain>
    </source>
</reference>
<dbReference type="GO" id="GO:0005737">
    <property type="term" value="C:cytoplasm"/>
    <property type="evidence" value="ECO:0007669"/>
    <property type="project" value="TreeGrafter"/>
</dbReference>
<keyword evidence="5" id="KW-0378">Hydrolase</keyword>
<dbReference type="GO" id="GO:0046872">
    <property type="term" value="F:metal ion binding"/>
    <property type="evidence" value="ECO:0007669"/>
    <property type="project" value="UniProtKB-KW"/>
</dbReference>
<evidence type="ECO:0000256" key="5">
    <source>
        <dbReference type="ARBA" id="ARBA00022801"/>
    </source>
</evidence>
<keyword evidence="9" id="KW-1185">Reference proteome</keyword>
<evidence type="ECO:0000256" key="1">
    <source>
        <dbReference type="ARBA" id="ARBA00001913"/>
    </source>
</evidence>
<sequence length="480" mass="53350">MTQVSRRGFSIGALASTALLSGCFPNGQSAQESTAKNFLFFLVDDLNDWVTALGDHPQVKTPNIDLMARSGTVFANAHAQAPICGPSRASLFSGLYPAQTGIYGQIPDDRLEAAIAAVSPTQLLPQYLRSQGYYVAGSGKVSHQGGLDSMFDEYAGRRGENRGMYGPGPAERMKWFDGRTHTDWGAYPDSDEDMFDFQTATFGVDFLSRHMQERGDKPFMLALGFVRPHVPWYVPQRWLDKFPLDEIEMPVVRENDLDDVPQAGRDLAAVPQMPTLEWAEQNAEWRPIMQAYLASIAFADYCIGIAMKGLRKHGYADNSLVCLVSDNGYHLGEKQRFAKMSLWGRSTRVPLIFVGPGVQHQIVTDPVGLIDIYPTVASQLDLPANPENAGRDLSPYLTGDGTLPVQPQVSVYGEGNYAVVDQRYRYIRYADGSEELYDHDNDPLEWHNIATRLEHEATRIRLAQHIPNDAKPDILGGKLY</sequence>
<accession>A0A562UM33</accession>
<dbReference type="PANTHER" id="PTHR45953">
    <property type="entry name" value="IDURONATE 2-SULFATASE"/>
    <property type="match status" value="1"/>
</dbReference>
<dbReference type="PANTHER" id="PTHR45953:SF1">
    <property type="entry name" value="IDURONATE 2-SULFATASE"/>
    <property type="match status" value="1"/>
</dbReference>
<feature type="domain" description="Sulfatase N-terminal" evidence="7">
    <location>
        <begin position="36"/>
        <end position="381"/>
    </location>
</feature>
<comment type="cofactor">
    <cofactor evidence="1">
        <name>Ca(2+)</name>
        <dbReference type="ChEBI" id="CHEBI:29108"/>
    </cofactor>
</comment>